<protein>
    <submittedName>
        <fullName evidence="2">Uncharacterized protein</fullName>
    </submittedName>
</protein>
<evidence type="ECO:0000313" key="2">
    <source>
        <dbReference type="EMBL" id="MBB5040229.1"/>
    </source>
</evidence>
<name>A0A7W7YQ84_9BACT</name>
<evidence type="ECO:0000313" key="3">
    <source>
        <dbReference type="Proteomes" id="UP000534294"/>
    </source>
</evidence>
<dbReference type="AlphaFoldDB" id="A0A7W7YQ84"/>
<proteinExistence type="predicted"/>
<organism evidence="2 3">
    <name type="scientific">Prosthecobacter dejongeii</name>
    <dbReference type="NCBI Taxonomy" id="48465"/>
    <lineage>
        <taxon>Bacteria</taxon>
        <taxon>Pseudomonadati</taxon>
        <taxon>Verrucomicrobiota</taxon>
        <taxon>Verrucomicrobiia</taxon>
        <taxon>Verrucomicrobiales</taxon>
        <taxon>Verrucomicrobiaceae</taxon>
        <taxon>Prosthecobacter</taxon>
    </lineage>
</organism>
<reference evidence="2 3" key="1">
    <citation type="submission" date="2020-08" db="EMBL/GenBank/DDBJ databases">
        <title>Genomic Encyclopedia of Type Strains, Phase IV (KMG-IV): sequencing the most valuable type-strain genomes for metagenomic binning, comparative biology and taxonomic classification.</title>
        <authorList>
            <person name="Goeker M."/>
        </authorList>
    </citation>
    <scope>NUCLEOTIDE SEQUENCE [LARGE SCALE GENOMIC DNA]</scope>
    <source>
        <strain evidence="2 3">DSM 12251</strain>
    </source>
</reference>
<evidence type="ECO:0000256" key="1">
    <source>
        <dbReference type="SAM" id="MobiDB-lite"/>
    </source>
</evidence>
<feature type="region of interest" description="Disordered" evidence="1">
    <location>
        <begin position="23"/>
        <end position="43"/>
    </location>
</feature>
<accession>A0A7W7YQ84</accession>
<dbReference type="RefSeq" id="WP_184212774.1">
    <property type="nucleotide sequence ID" value="NZ_JACHIF010000012.1"/>
</dbReference>
<keyword evidence="3" id="KW-1185">Reference proteome</keyword>
<dbReference type="Proteomes" id="UP000534294">
    <property type="component" value="Unassembled WGS sequence"/>
</dbReference>
<gene>
    <name evidence="2" type="ORF">HNQ64_004510</name>
</gene>
<sequence>MALAICSFAWAAQAAPLNDNLSSWEELPPSGPATPGNNVGATLETSEPLPPGFTAQSYAATSWWGLELAAADQVWYEIETVGSSFDTVLSVWTGDDYTSPPLTLVHVNDEAAEGGASRIRFLANPFTVYKVAVAGRGADQQGNIAVRASVAATPFARLTGATFSPAPVDVSQAAATLTATVTVDASQEIGSGQMVLYNPTGVPVATAPFRGETHRISGNIASGTYRISLTVPQGALPGTYRWNLQMNGSGNFPGDSSYGWEALSPLPAGATQTIQVINTTPVNTYALWTEANHLTGPDADPEQDFDGDGLTNLTEFALGMNPRLNSRAKLATSAGSITQFGLPNITVVGAGQQKKLRVEHARRAGDTTLSYTVQFSSDLINWTNATQAATSLATNGTYEVVAVEDVPFNPAKSRRFARVRLVR</sequence>
<comment type="caution">
    <text evidence="2">The sequence shown here is derived from an EMBL/GenBank/DDBJ whole genome shotgun (WGS) entry which is preliminary data.</text>
</comment>
<dbReference type="EMBL" id="JACHIF010000012">
    <property type="protein sequence ID" value="MBB5040229.1"/>
    <property type="molecule type" value="Genomic_DNA"/>
</dbReference>